<name>A0A6G1EUG0_9ORYZ</name>
<dbReference type="AlphaFoldDB" id="A0A6G1EUG0"/>
<gene>
    <name evidence="2" type="ORF">E2562_039413</name>
</gene>
<dbReference type="Gene3D" id="1.20.1280.50">
    <property type="match status" value="1"/>
</dbReference>
<dbReference type="InterPro" id="IPR001810">
    <property type="entry name" value="F-box_dom"/>
</dbReference>
<dbReference type="PANTHER" id="PTHR16008">
    <property type="entry name" value="F-BOX ONLY PROTEIN 4"/>
    <property type="match status" value="1"/>
</dbReference>
<dbReference type="GO" id="GO:0031146">
    <property type="term" value="P:SCF-dependent proteasomal ubiquitin-dependent protein catabolic process"/>
    <property type="evidence" value="ECO:0007669"/>
    <property type="project" value="InterPro"/>
</dbReference>
<protein>
    <recommendedName>
        <fullName evidence="1">F-box domain-containing protein</fullName>
    </recommendedName>
</protein>
<dbReference type="SUPFAM" id="SSF81383">
    <property type="entry name" value="F-box domain"/>
    <property type="match status" value="1"/>
</dbReference>
<evidence type="ECO:0000259" key="1">
    <source>
        <dbReference type="Pfam" id="PF12937"/>
    </source>
</evidence>
<organism evidence="2 3">
    <name type="scientific">Oryza meyeriana var. granulata</name>
    <dbReference type="NCBI Taxonomy" id="110450"/>
    <lineage>
        <taxon>Eukaryota</taxon>
        <taxon>Viridiplantae</taxon>
        <taxon>Streptophyta</taxon>
        <taxon>Embryophyta</taxon>
        <taxon>Tracheophyta</taxon>
        <taxon>Spermatophyta</taxon>
        <taxon>Magnoliopsida</taxon>
        <taxon>Liliopsida</taxon>
        <taxon>Poales</taxon>
        <taxon>Poaceae</taxon>
        <taxon>BOP clade</taxon>
        <taxon>Oryzoideae</taxon>
        <taxon>Oryzeae</taxon>
        <taxon>Oryzinae</taxon>
        <taxon>Oryza</taxon>
        <taxon>Oryza meyeriana</taxon>
    </lineage>
</organism>
<dbReference type="PANTHER" id="PTHR16008:SF4">
    <property type="entry name" value="F-BOX ONLY PROTEIN 4"/>
    <property type="match status" value="1"/>
</dbReference>
<dbReference type="OrthoDB" id="3219396at2759"/>
<accession>A0A6G1EUG0</accession>
<dbReference type="GO" id="GO:0019005">
    <property type="term" value="C:SCF ubiquitin ligase complex"/>
    <property type="evidence" value="ECO:0007669"/>
    <property type="project" value="TreeGrafter"/>
</dbReference>
<dbReference type="Pfam" id="PF12937">
    <property type="entry name" value="F-box-like"/>
    <property type="match status" value="1"/>
</dbReference>
<sequence length="247" mass="27149">MELSPSPSPAPEGRWADLPGDIAISVASRLQEADVCALGSCSRSWRRACDADCVWEALFRRRWLFKGAAAAAAAGEEGASGVQGWKSLYINHHRKTGVAISGVAEFVENSLRNGSLEAEYYLKAIANLASMRDIGFIDAQFFLLSRNQSAIVNLIGLHYSIASLNIPPNEVHKALQARKVEEKKVCVSLYKLGRWFYGFRLPDESESHEISLSELTMSEGAVILAILKRGAVHEVFRLQVSSVDINK</sequence>
<proteinExistence type="predicted"/>
<feature type="domain" description="F-box" evidence="1">
    <location>
        <begin position="15"/>
        <end position="61"/>
    </location>
</feature>
<dbReference type="GO" id="GO:0000209">
    <property type="term" value="P:protein polyubiquitination"/>
    <property type="evidence" value="ECO:0007669"/>
    <property type="project" value="TreeGrafter"/>
</dbReference>
<dbReference type="Proteomes" id="UP000479710">
    <property type="component" value="Unassembled WGS sequence"/>
</dbReference>
<comment type="caution">
    <text evidence="2">The sequence shown here is derived from an EMBL/GenBank/DDBJ whole genome shotgun (WGS) entry which is preliminary data.</text>
</comment>
<evidence type="ECO:0000313" key="3">
    <source>
        <dbReference type="Proteomes" id="UP000479710"/>
    </source>
</evidence>
<evidence type="ECO:0000313" key="2">
    <source>
        <dbReference type="EMBL" id="KAF0928303.1"/>
    </source>
</evidence>
<keyword evidence="3" id="KW-1185">Reference proteome</keyword>
<dbReference type="InterPro" id="IPR039588">
    <property type="entry name" value="FBXO4"/>
</dbReference>
<dbReference type="EMBL" id="SPHZ02000003">
    <property type="protein sequence ID" value="KAF0928303.1"/>
    <property type="molecule type" value="Genomic_DNA"/>
</dbReference>
<reference evidence="2 3" key="1">
    <citation type="submission" date="2019-11" db="EMBL/GenBank/DDBJ databases">
        <title>Whole genome sequence of Oryza granulata.</title>
        <authorList>
            <person name="Li W."/>
        </authorList>
    </citation>
    <scope>NUCLEOTIDE SEQUENCE [LARGE SCALE GENOMIC DNA]</scope>
    <source>
        <strain evidence="3">cv. Menghai</strain>
        <tissue evidence="2">Leaf</tissue>
    </source>
</reference>
<dbReference type="InterPro" id="IPR036047">
    <property type="entry name" value="F-box-like_dom_sf"/>
</dbReference>